<organism evidence="7">
    <name type="scientific">Opuntia streptacantha</name>
    <name type="common">Prickly pear cactus</name>
    <name type="synonym">Opuntia cardona</name>
    <dbReference type="NCBI Taxonomy" id="393608"/>
    <lineage>
        <taxon>Eukaryota</taxon>
        <taxon>Viridiplantae</taxon>
        <taxon>Streptophyta</taxon>
        <taxon>Embryophyta</taxon>
        <taxon>Tracheophyta</taxon>
        <taxon>Spermatophyta</taxon>
        <taxon>Magnoliopsida</taxon>
        <taxon>eudicotyledons</taxon>
        <taxon>Gunneridae</taxon>
        <taxon>Pentapetalae</taxon>
        <taxon>Caryophyllales</taxon>
        <taxon>Cactineae</taxon>
        <taxon>Cactaceae</taxon>
        <taxon>Opuntioideae</taxon>
        <taxon>Opuntia</taxon>
    </lineage>
</organism>
<dbReference type="InterPro" id="IPR044670">
    <property type="entry name" value="SOFL"/>
</dbReference>
<evidence type="ECO:0000256" key="3">
    <source>
        <dbReference type="ARBA" id="ARBA00022712"/>
    </source>
</evidence>
<proteinExistence type="inferred from homology"/>
<name>A0A7C8YRK9_OPUST</name>
<evidence type="ECO:0000256" key="2">
    <source>
        <dbReference type="ARBA" id="ARBA00022490"/>
    </source>
</evidence>
<keyword evidence="5" id="KW-0539">Nucleus</keyword>
<dbReference type="EMBL" id="GISG01049647">
    <property type="protein sequence ID" value="MBA4624954.1"/>
    <property type="molecule type" value="Transcribed_RNA"/>
</dbReference>
<sequence>MNAMVEDKGAGSSDQCDSGWTSYLQHSSYSYYSLPSPPCNNNHRVNKSYRNKKMVSKGGVHETDNAGDFCQKPEVEVEEEEEDLSMVSDASSGPPHFDLNDVGGDRNINRQYIGSHNCKFEHRCEGKDFAHLDDTASSPLFFSPKKMSNGGGLHNVEDVSSSLESLIDYSNSPALSATHFQERSRNLQEGYDFFQSPYSADRFQQNQWC</sequence>
<keyword evidence="4" id="KW-0932">Cytokinin signaling pathway</keyword>
<accession>A0A7C8YRK9</accession>
<reference evidence="7" key="2">
    <citation type="submission" date="2020-07" db="EMBL/GenBank/DDBJ databases">
        <authorList>
            <person name="Vera ALvarez R."/>
            <person name="Arias-Moreno D.M."/>
            <person name="Jimenez-Jacinto V."/>
            <person name="Jimenez-Bremont J.F."/>
            <person name="Swaminathan K."/>
            <person name="Moose S.P."/>
            <person name="Guerrero-Gonzalez M.L."/>
            <person name="Marino-Ramirez L."/>
            <person name="Landsman D."/>
            <person name="Rodriguez-Kessler M."/>
            <person name="Delgado-Sanchez P."/>
        </authorList>
    </citation>
    <scope>NUCLEOTIDE SEQUENCE</scope>
    <source>
        <tissue evidence="7">Cladode</tissue>
    </source>
</reference>
<keyword evidence="3" id="KW-0203">Cytokinin biosynthesis</keyword>
<keyword evidence="2" id="KW-0963">Cytoplasm</keyword>
<reference evidence="7" key="1">
    <citation type="journal article" date="2013" name="J. Plant Res.">
        <title>Effect of fungi and light on seed germination of three Opuntia species from semiarid lands of central Mexico.</title>
        <authorList>
            <person name="Delgado-Sanchez P."/>
            <person name="Jimenez-Bremont J.F."/>
            <person name="Guerrero-Gonzalez Mde L."/>
            <person name="Flores J."/>
        </authorList>
    </citation>
    <scope>NUCLEOTIDE SEQUENCE</scope>
    <source>
        <tissue evidence="7">Cladode</tissue>
    </source>
</reference>
<dbReference type="GO" id="GO:0009736">
    <property type="term" value="P:cytokinin-activated signaling pathway"/>
    <property type="evidence" value="ECO:0007669"/>
    <property type="project" value="UniProtKB-KW"/>
</dbReference>
<protein>
    <submittedName>
        <fullName evidence="7">Uncharacterized protein</fullName>
    </submittedName>
</protein>
<dbReference type="PANTHER" id="PTHR33347:SF1">
    <property type="entry name" value="PROTEIN SOB FIVE-LIKE 5"/>
    <property type="match status" value="1"/>
</dbReference>
<evidence type="ECO:0000256" key="4">
    <source>
        <dbReference type="ARBA" id="ARBA00022864"/>
    </source>
</evidence>
<comment type="subcellular location">
    <subcellularLocation>
        <location evidence="1">Cytoplasm</location>
    </subcellularLocation>
</comment>
<evidence type="ECO:0000256" key="1">
    <source>
        <dbReference type="ARBA" id="ARBA00004496"/>
    </source>
</evidence>
<dbReference type="GO" id="GO:0009691">
    <property type="term" value="P:cytokinin biosynthetic process"/>
    <property type="evidence" value="ECO:0007669"/>
    <property type="project" value="UniProtKB-KW"/>
</dbReference>
<dbReference type="GO" id="GO:0005737">
    <property type="term" value="C:cytoplasm"/>
    <property type="evidence" value="ECO:0007669"/>
    <property type="project" value="UniProtKB-SubCell"/>
</dbReference>
<evidence type="ECO:0000313" key="7">
    <source>
        <dbReference type="EMBL" id="MBA4624954.1"/>
    </source>
</evidence>
<evidence type="ECO:0000256" key="6">
    <source>
        <dbReference type="ARBA" id="ARBA00024199"/>
    </source>
</evidence>
<dbReference type="PANTHER" id="PTHR33347">
    <property type="entry name" value="OSJNBA0091C07.3 PROTEIN"/>
    <property type="match status" value="1"/>
</dbReference>
<evidence type="ECO:0000256" key="5">
    <source>
        <dbReference type="ARBA" id="ARBA00023242"/>
    </source>
</evidence>
<comment type="similarity">
    <text evidence="6">Belongs to the SOFL plant protein family.</text>
</comment>
<dbReference type="EMBL" id="GISG01049649">
    <property type="protein sequence ID" value="MBA4624956.1"/>
    <property type="molecule type" value="Transcribed_RNA"/>
</dbReference>
<dbReference type="AlphaFoldDB" id="A0A7C8YRK9"/>